<evidence type="ECO:0000313" key="3">
    <source>
        <dbReference type="Proteomes" id="UP001055057"/>
    </source>
</evidence>
<protein>
    <submittedName>
        <fullName evidence="2">Uncharacterized protein</fullName>
    </submittedName>
</protein>
<evidence type="ECO:0000313" key="2">
    <source>
        <dbReference type="EMBL" id="GJE61888.1"/>
    </source>
</evidence>
<organism evidence="2 3">
    <name type="scientific">Methylobacterium trifolii</name>
    <dbReference type="NCBI Taxonomy" id="1003092"/>
    <lineage>
        <taxon>Bacteria</taxon>
        <taxon>Pseudomonadati</taxon>
        <taxon>Pseudomonadota</taxon>
        <taxon>Alphaproteobacteria</taxon>
        <taxon>Hyphomicrobiales</taxon>
        <taxon>Methylobacteriaceae</taxon>
        <taxon>Methylobacterium</taxon>
    </lineage>
</organism>
<dbReference type="RefSeq" id="WP_238184442.1">
    <property type="nucleotide sequence ID" value="NZ_BPRB01000253.1"/>
</dbReference>
<reference evidence="2" key="2">
    <citation type="submission" date="2021-08" db="EMBL/GenBank/DDBJ databases">
        <authorList>
            <person name="Tani A."/>
            <person name="Ola A."/>
            <person name="Ogura Y."/>
            <person name="Katsura K."/>
            <person name="Hayashi T."/>
        </authorList>
    </citation>
    <scope>NUCLEOTIDE SEQUENCE</scope>
    <source>
        <strain evidence="2">DSM 23632</strain>
    </source>
</reference>
<sequence length="167" mass="16898">MTVRALATACLLLAAPVAARADACDALAAKVIRVTGASVAGRNGPLAVFRAADAERMSLDCRAPRRMVLGALEREPAPAYFVLIGLAAQALTGARPAEVETLALVLHQDSLLAGAPRQGAAGPAALRCETGPRADGLAGESTVCVLAPTRPATPRRKAGLSRKAAAG</sequence>
<keyword evidence="1" id="KW-0732">Signal</keyword>
<proteinExistence type="predicted"/>
<keyword evidence="3" id="KW-1185">Reference proteome</keyword>
<dbReference type="EMBL" id="BPRB01000253">
    <property type="protein sequence ID" value="GJE61888.1"/>
    <property type="molecule type" value="Genomic_DNA"/>
</dbReference>
<feature type="chain" id="PRO_5045517024" evidence="1">
    <location>
        <begin position="22"/>
        <end position="167"/>
    </location>
</feature>
<name>A0ABQ4U338_9HYPH</name>
<reference evidence="2" key="1">
    <citation type="journal article" date="2021" name="Front. Microbiol.">
        <title>Comprehensive Comparative Genomics and Phenotyping of Methylobacterium Species.</title>
        <authorList>
            <person name="Alessa O."/>
            <person name="Ogura Y."/>
            <person name="Fujitani Y."/>
            <person name="Takami H."/>
            <person name="Hayashi T."/>
            <person name="Sahin N."/>
            <person name="Tani A."/>
        </authorList>
    </citation>
    <scope>NUCLEOTIDE SEQUENCE</scope>
    <source>
        <strain evidence="2">DSM 23632</strain>
    </source>
</reference>
<evidence type="ECO:0000256" key="1">
    <source>
        <dbReference type="SAM" id="SignalP"/>
    </source>
</evidence>
<feature type="signal peptide" evidence="1">
    <location>
        <begin position="1"/>
        <end position="21"/>
    </location>
</feature>
<dbReference type="Proteomes" id="UP001055057">
    <property type="component" value="Unassembled WGS sequence"/>
</dbReference>
<comment type="caution">
    <text evidence="2">The sequence shown here is derived from an EMBL/GenBank/DDBJ whole genome shotgun (WGS) entry which is preliminary data.</text>
</comment>
<gene>
    <name evidence="2" type="ORF">MPOCJGCO_4014</name>
</gene>
<accession>A0ABQ4U338</accession>